<name>A0A078AVU6_STYLE</name>
<organism evidence="2 3">
    <name type="scientific">Stylonychia lemnae</name>
    <name type="common">Ciliate</name>
    <dbReference type="NCBI Taxonomy" id="5949"/>
    <lineage>
        <taxon>Eukaryota</taxon>
        <taxon>Sar</taxon>
        <taxon>Alveolata</taxon>
        <taxon>Ciliophora</taxon>
        <taxon>Intramacronucleata</taxon>
        <taxon>Spirotrichea</taxon>
        <taxon>Stichotrichia</taxon>
        <taxon>Sporadotrichida</taxon>
        <taxon>Oxytrichidae</taxon>
        <taxon>Stylonychinae</taxon>
        <taxon>Stylonychia</taxon>
    </lineage>
</organism>
<dbReference type="EMBL" id="CCKQ01014757">
    <property type="protein sequence ID" value="CDW86550.1"/>
    <property type="molecule type" value="Genomic_DNA"/>
</dbReference>
<proteinExistence type="predicted"/>
<dbReference type="Proteomes" id="UP000039865">
    <property type="component" value="Unassembled WGS sequence"/>
</dbReference>
<sequence>MQSSENKPYSQNEIKAITRNLQNPSFTYKPKPYVDKRHHNLQNYDEYLQIRTIETEKKRQLKEALQEQMRSKSVSKQAERKNLRNFYDETSIIKNGTDPRNVYHLDLPNYGSQVDQSMNSNKSSKNEIYKFFKNTLQTDQMKNLHNQYQTAINFKSSLKTLQQFDHSKDMEQNPLYSMLKRHETQDKTEVQEKVFKAFEQINKNEKNYQRNMSLDNSYRVMIKKQIPLTNEPQKSEIQLKKMRIKMSKQLVDRVSEPQSFIKQFQL</sequence>
<gene>
    <name evidence="2" type="primary">Contig6701.g7167</name>
    <name evidence="2" type="ORF">STYLEM_15645</name>
</gene>
<dbReference type="InParanoid" id="A0A078AVU6"/>
<feature type="compositionally biased region" description="Polar residues" evidence="1">
    <location>
        <begin position="1"/>
        <end position="26"/>
    </location>
</feature>
<accession>A0A078AVU6</accession>
<evidence type="ECO:0000256" key="1">
    <source>
        <dbReference type="SAM" id="MobiDB-lite"/>
    </source>
</evidence>
<keyword evidence="3" id="KW-1185">Reference proteome</keyword>
<reference evidence="2 3" key="1">
    <citation type="submission" date="2014-06" db="EMBL/GenBank/DDBJ databases">
        <authorList>
            <person name="Swart Estienne"/>
        </authorList>
    </citation>
    <scope>NUCLEOTIDE SEQUENCE [LARGE SCALE GENOMIC DNA]</scope>
    <source>
        <strain evidence="2 3">130c</strain>
    </source>
</reference>
<feature type="region of interest" description="Disordered" evidence="1">
    <location>
        <begin position="1"/>
        <end position="27"/>
    </location>
</feature>
<evidence type="ECO:0000313" key="2">
    <source>
        <dbReference type="EMBL" id="CDW86550.1"/>
    </source>
</evidence>
<dbReference type="FunCoup" id="A0A078AVU6">
    <property type="interactions" value="6"/>
</dbReference>
<dbReference type="AlphaFoldDB" id="A0A078AVU6"/>
<protein>
    <submittedName>
        <fullName evidence="2">Uncharacterized protein</fullName>
    </submittedName>
</protein>
<evidence type="ECO:0000313" key="3">
    <source>
        <dbReference type="Proteomes" id="UP000039865"/>
    </source>
</evidence>